<evidence type="ECO:0008006" key="3">
    <source>
        <dbReference type="Google" id="ProtNLM"/>
    </source>
</evidence>
<accession>A0A918MS01</accession>
<dbReference type="EMBL" id="BMWP01000043">
    <property type="protein sequence ID" value="GGW50226.1"/>
    <property type="molecule type" value="Genomic_DNA"/>
</dbReference>
<dbReference type="PROSITE" id="PS51257">
    <property type="entry name" value="PROKAR_LIPOPROTEIN"/>
    <property type="match status" value="1"/>
</dbReference>
<dbReference type="RefSeq" id="WP_026814857.1">
    <property type="nucleotide sequence ID" value="NZ_BMWP01000043.1"/>
</dbReference>
<gene>
    <name evidence="1" type="ORF">GCM10007383_37620</name>
</gene>
<reference evidence="1" key="1">
    <citation type="journal article" date="2014" name="Int. J. Syst. Evol. Microbiol.">
        <title>Complete genome sequence of Corynebacterium casei LMG S-19264T (=DSM 44701T), isolated from a smear-ripened cheese.</title>
        <authorList>
            <consortium name="US DOE Joint Genome Institute (JGI-PGF)"/>
            <person name="Walter F."/>
            <person name="Albersmeier A."/>
            <person name="Kalinowski J."/>
            <person name="Ruckert C."/>
        </authorList>
    </citation>
    <scope>NUCLEOTIDE SEQUENCE</scope>
    <source>
        <strain evidence="1">KCTC 12113</strain>
    </source>
</reference>
<name>A0A918MS01_9FLAO</name>
<dbReference type="Proteomes" id="UP000634668">
    <property type="component" value="Unassembled WGS sequence"/>
</dbReference>
<protein>
    <recommendedName>
        <fullName evidence="3">Lipoprotein</fullName>
    </recommendedName>
</protein>
<proteinExistence type="predicted"/>
<sequence>MKKILLLIGLLIIGCSDNEQNDNLEEDESINVRIEITGSGHSSSISLYHTKADEGLTEEGVILNEESITIPYEKNLSLDKHLSGGDIRVRFTTYTCNSVQKLNLYINGEKVCSKGGVSPSSSVCSNLYNLQCNYDY</sequence>
<keyword evidence="2" id="KW-1185">Reference proteome</keyword>
<evidence type="ECO:0000313" key="2">
    <source>
        <dbReference type="Proteomes" id="UP000634668"/>
    </source>
</evidence>
<reference evidence="1" key="2">
    <citation type="submission" date="2020-09" db="EMBL/GenBank/DDBJ databases">
        <authorList>
            <person name="Sun Q."/>
            <person name="Kim S."/>
        </authorList>
    </citation>
    <scope>NUCLEOTIDE SEQUENCE</scope>
    <source>
        <strain evidence="1">KCTC 12113</strain>
    </source>
</reference>
<dbReference type="AlphaFoldDB" id="A0A918MS01"/>
<evidence type="ECO:0000313" key="1">
    <source>
        <dbReference type="EMBL" id="GGW50226.1"/>
    </source>
</evidence>
<organism evidence="1 2">
    <name type="scientific">Arenibacter certesii</name>
    <dbReference type="NCBI Taxonomy" id="228955"/>
    <lineage>
        <taxon>Bacteria</taxon>
        <taxon>Pseudomonadati</taxon>
        <taxon>Bacteroidota</taxon>
        <taxon>Flavobacteriia</taxon>
        <taxon>Flavobacteriales</taxon>
        <taxon>Flavobacteriaceae</taxon>
        <taxon>Arenibacter</taxon>
    </lineage>
</organism>
<comment type="caution">
    <text evidence="1">The sequence shown here is derived from an EMBL/GenBank/DDBJ whole genome shotgun (WGS) entry which is preliminary data.</text>
</comment>